<sequence>MRRKELRDLGLQQVIELQMIPYNVERYISSDFGLVLSVKGMSDITEKIFVPEQPYRLTEGRIVYMRSGYVRVRMNLIEARLDAHQLRVVSPGAVIEFVEYSPDCDLTMLAFSSGFMEGWQKENLLSAYIQGRVNLQLALDAKSEHRLESIFQLMWDVLHDEPLSRETMQALISVLFRQIECFQGKGQKEVKRTTRQEQLFARFISLVNRYAVSERNVSFYAGKLYVTPRYLCTLIRETSGRTVMDWVNDAVLLEAKLMLCHTDKLVYQIADELYFPNPSFFCKFFRRMTGKTPNQYRQGRR</sequence>
<dbReference type="InterPro" id="IPR009057">
    <property type="entry name" value="Homeodomain-like_sf"/>
</dbReference>
<dbReference type="GO" id="GO:0043565">
    <property type="term" value="F:sequence-specific DNA binding"/>
    <property type="evidence" value="ECO:0007669"/>
    <property type="project" value="InterPro"/>
</dbReference>
<dbReference type="EMBL" id="JAHLFJ010000114">
    <property type="protein sequence ID" value="MBU3857331.1"/>
    <property type="molecule type" value="Genomic_DNA"/>
</dbReference>
<dbReference type="AlphaFoldDB" id="A0A948TQ54"/>
<dbReference type="GO" id="GO:0003700">
    <property type="term" value="F:DNA-binding transcription factor activity"/>
    <property type="evidence" value="ECO:0007669"/>
    <property type="project" value="InterPro"/>
</dbReference>
<feature type="domain" description="HTH araC/xylS-type" evidence="4">
    <location>
        <begin position="201"/>
        <end position="299"/>
    </location>
</feature>
<dbReference type="InterPro" id="IPR018060">
    <property type="entry name" value="HTH_AraC"/>
</dbReference>
<reference evidence="5" key="1">
    <citation type="journal article" date="2021" name="PeerJ">
        <title>Extensive microbial diversity within the chicken gut microbiome revealed by metagenomics and culture.</title>
        <authorList>
            <person name="Gilroy R."/>
            <person name="Ravi A."/>
            <person name="Getino M."/>
            <person name="Pursley I."/>
            <person name="Horton D.L."/>
            <person name="Alikhan N.F."/>
            <person name="Baker D."/>
            <person name="Gharbi K."/>
            <person name="Hall N."/>
            <person name="Watson M."/>
            <person name="Adriaenssens E.M."/>
            <person name="Foster-Nyarko E."/>
            <person name="Jarju S."/>
            <person name="Secka A."/>
            <person name="Antonio M."/>
            <person name="Oren A."/>
            <person name="Chaudhuri R.R."/>
            <person name="La Ragione R."/>
            <person name="Hildebrand F."/>
            <person name="Pallen M.J."/>
        </authorList>
    </citation>
    <scope>NUCLEOTIDE SEQUENCE</scope>
    <source>
        <strain evidence="5">8470</strain>
    </source>
</reference>
<reference evidence="5" key="2">
    <citation type="submission" date="2021-04" db="EMBL/GenBank/DDBJ databases">
        <authorList>
            <person name="Gilroy R."/>
        </authorList>
    </citation>
    <scope>NUCLEOTIDE SEQUENCE</scope>
    <source>
        <strain evidence="5">8470</strain>
    </source>
</reference>
<keyword evidence="2" id="KW-0238">DNA-binding</keyword>
<dbReference type="Pfam" id="PF12833">
    <property type="entry name" value="HTH_18"/>
    <property type="match status" value="1"/>
</dbReference>
<keyword evidence="1" id="KW-0805">Transcription regulation</keyword>
<dbReference type="Gene3D" id="1.10.10.60">
    <property type="entry name" value="Homeodomain-like"/>
    <property type="match status" value="1"/>
</dbReference>
<comment type="caution">
    <text evidence="5">The sequence shown here is derived from an EMBL/GenBank/DDBJ whole genome shotgun (WGS) entry which is preliminary data.</text>
</comment>
<dbReference type="PANTHER" id="PTHR43280:SF32">
    <property type="entry name" value="TRANSCRIPTIONAL REGULATORY PROTEIN"/>
    <property type="match status" value="1"/>
</dbReference>
<protein>
    <submittedName>
        <fullName evidence="5">Helix-turn-helix transcriptional regulator</fullName>
    </submittedName>
</protein>
<evidence type="ECO:0000313" key="6">
    <source>
        <dbReference type="Proteomes" id="UP000784286"/>
    </source>
</evidence>
<dbReference type="Proteomes" id="UP000784286">
    <property type="component" value="Unassembled WGS sequence"/>
</dbReference>
<organism evidence="5 6">
    <name type="scientific">Candidatus Phocaeicola excrementipullorum</name>
    <dbReference type="NCBI Taxonomy" id="2838731"/>
    <lineage>
        <taxon>Bacteria</taxon>
        <taxon>Pseudomonadati</taxon>
        <taxon>Bacteroidota</taxon>
        <taxon>Bacteroidia</taxon>
        <taxon>Bacteroidales</taxon>
        <taxon>Bacteroidaceae</taxon>
        <taxon>Phocaeicola</taxon>
    </lineage>
</organism>
<evidence type="ECO:0000313" key="5">
    <source>
        <dbReference type="EMBL" id="MBU3857331.1"/>
    </source>
</evidence>
<evidence type="ECO:0000256" key="2">
    <source>
        <dbReference type="ARBA" id="ARBA00023125"/>
    </source>
</evidence>
<evidence type="ECO:0000259" key="4">
    <source>
        <dbReference type="PROSITE" id="PS01124"/>
    </source>
</evidence>
<gene>
    <name evidence="5" type="ORF">H9928_12520</name>
</gene>
<evidence type="ECO:0000256" key="3">
    <source>
        <dbReference type="ARBA" id="ARBA00023163"/>
    </source>
</evidence>
<name>A0A948TQ54_9BACT</name>
<dbReference type="SUPFAM" id="SSF46689">
    <property type="entry name" value="Homeodomain-like"/>
    <property type="match status" value="1"/>
</dbReference>
<proteinExistence type="predicted"/>
<accession>A0A948TQ54</accession>
<dbReference type="PANTHER" id="PTHR43280">
    <property type="entry name" value="ARAC-FAMILY TRANSCRIPTIONAL REGULATOR"/>
    <property type="match status" value="1"/>
</dbReference>
<evidence type="ECO:0000256" key="1">
    <source>
        <dbReference type="ARBA" id="ARBA00023015"/>
    </source>
</evidence>
<keyword evidence="3" id="KW-0804">Transcription</keyword>
<dbReference type="SMART" id="SM00342">
    <property type="entry name" value="HTH_ARAC"/>
    <property type="match status" value="1"/>
</dbReference>
<dbReference type="PROSITE" id="PS01124">
    <property type="entry name" value="HTH_ARAC_FAMILY_2"/>
    <property type="match status" value="1"/>
</dbReference>